<evidence type="ECO:0000313" key="3">
    <source>
        <dbReference type="Proteomes" id="UP000181790"/>
    </source>
</evidence>
<sequence length="115" mass="12596">MEPLDVTLTSLHEEAILLRKAGHSFSDTERMLTERFPATADTITLIVKNLKTQHYLLCRKRGMVCLGLGVLLCGLVFLITFVQWQYGEPAPRALYGFTGTGATLVMAGGVQVLGL</sequence>
<keyword evidence="3" id="KW-1185">Reference proteome</keyword>
<evidence type="ECO:0008006" key="4">
    <source>
        <dbReference type="Google" id="ProtNLM"/>
    </source>
</evidence>
<name>A0A1S2VL63_9BACT</name>
<dbReference type="RefSeq" id="WP_071503416.1">
    <property type="nucleotide sequence ID" value="NZ_MORL01000005.1"/>
</dbReference>
<organism evidence="2 3">
    <name type="scientific">Arsenicibacter rosenii</name>
    <dbReference type="NCBI Taxonomy" id="1750698"/>
    <lineage>
        <taxon>Bacteria</taxon>
        <taxon>Pseudomonadati</taxon>
        <taxon>Bacteroidota</taxon>
        <taxon>Cytophagia</taxon>
        <taxon>Cytophagales</taxon>
        <taxon>Spirosomataceae</taxon>
        <taxon>Arsenicibacter</taxon>
    </lineage>
</organism>
<dbReference type="Proteomes" id="UP000181790">
    <property type="component" value="Unassembled WGS sequence"/>
</dbReference>
<feature type="transmembrane region" description="Helical" evidence="1">
    <location>
        <begin position="63"/>
        <end position="82"/>
    </location>
</feature>
<protein>
    <recommendedName>
        <fullName evidence="4">DUF2157 domain-containing protein</fullName>
    </recommendedName>
</protein>
<evidence type="ECO:0000256" key="1">
    <source>
        <dbReference type="SAM" id="Phobius"/>
    </source>
</evidence>
<dbReference type="AlphaFoldDB" id="A0A1S2VL63"/>
<feature type="transmembrane region" description="Helical" evidence="1">
    <location>
        <begin position="94"/>
        <end position="114"/>
    </location>
</feature>
<keyword evidence="1" id="KW-0812">Transmembrane</keyword>
<proteinExistence type="predicted"/>
<comment type="caution">
    <text evidence="2">The sequence shown here is derived from an EMBL/GenBank/DDBJ whole genome shotgun (WGS) entry which is preliminary data.</text>
</comment>
<reference evidence="2 3" key="1">
    <citation type="submission" date="2016-10" db="EMBL/GenBank/DDBJ databases">
        <title>Arsenicibacter rosenii gen. nov., sp. nov., an efficient arsenic-methylating bacterium isolated from an arsenic-contaminated paddy soil.</title>
        <authorList>
            <person name="Huang K."/>
        </authorList>
    </citation>
    <scope>NUCLEOTIDE SEQUENCE [LARGE SCALE GENOMIC DNA]</scope>
    <source>
        <strain evidence="2 3">SM-1</strain>
    </source>
</reference>
<keyword evidence="1" id="KW-1133">Transmembrane helix</keyword>
<gene>
    <name evidence="2" type="ORF">BLX24_12160</name>
</gene>
<accession>A0A1S2VL63</accession>
<evidence type="ECO:0000313" key="2">
    <source>
        <dbReference type="EMBL" id="OIN58965.1"/>
    </source>
</evidence>
<dbReference type="EMBL" id="MORL01000005">
    <property type="protein sequence ID" value="OIN58965.1"/>
    <property type="molecule type" value="Genomic_DNA"/>
</dbReference>
<keyword evidence="1" id="KW-0472">Membrane</keyword>